<reference evidence="2" key="1">
    <citation type="journal article" date="2017" name="Nat. Ecol. Evol.">
        <title>Genome expansion and lineage-specific genetic innovations in the forest pathogenic fungi Armillaria.</title>
        <authorList>
            <person name="Sipos G."/>
            <person name="Prasanna A.N."/>
            <person name="Walter M.C."/>
            <person name="O'Connor E."/>
            <person name="Balint B."/>
            <person name="Krizsan K."/>
            <person name="Kiss B."/>
            <person name="Hess J."/>
            <person name="Varga T."/>
            <person name="Slot J."/>
            <person name="Riley R."/>
            <person name="Boka B."/>
            <person name="Rigling D."/>
            <person name="Barry K."/>
            <person name="Lee J."/>
            <person name="Mihaltcheva S."/>
            <person name="LaButti K."/>
            <person name="Lipzen A."/>
            <person name="Waldron R."/>
            <person name="Moloney N.M."/>
            <person name="Sperisen C."/>
            <person name="Kredics L."/>
            <person name="Vagvoelgyi C."/>
            <person name="Patrignani A."/>
            <person name="Fitzpatrick D."/>
            <person name="Nagy I."/>
            <person name="Doyle S."/>
            <person name="Anderson J.B."/>
            <person name="Grigoriev I.V."/>
            <person name="Gueldener U."/>
            <person name="Muensterkoetter M."/>
            <person name="Nagy L.G."/>
        </authorList>
    </citation>
    <scope>NUCLEOTIDE SEQUENCE [LARGE SCALE GENOMIC DNA]</scope>
    <source>
        <strain evidence="2">C18/9</strain>
    </source>
</reference>
<dbReference type="OMA" id="PLFINDC"/>
<dbReference type="Proteomes" id="UP000219338">
    <property type="component" value="Unassembled WGS sequence"/>
</dbReference>
<accession>A0A284QQQ6</accession>
<gene>
    <name evidence="1" type="ORF">ARMOST_02042</name>
</gene>
<evidence type="ECO:0008006" key="3">
    <source>
        <dbReference type="Google" id="ProtNLM"/>
    </source>
</evidence>
<dbReference type="OrthoDB" id="3365698at2759"/>
<evidence type="ECO:0000313" key="2">
    <source>
        <dbReference type="Proteomes" id="UP000219338"/>
    </source>
</evidence>
<name>A0A284QQQ6_ARMOS</name>
<keyword evidence="2" id="KW-1185">Reference proteome</keyword>
<sequence>MDATDAMLHLDAVARSIPEPVLPPNALNSQISGILRATRPFLDTDRDSILQNIEVLEEQLSVYDAFLDRIDQVRSEIQRRRDVVQRSMATHSSTLAPIRRLPTEIFRAVFREVQLSLRWNPPESSFPLTERTALDFSQVPWELSHVCGAWRDIILSYPQLWSSILLDFGTCRPAEELRDTVPALQTMILRSVQYPLDIVFEVGDSQNEDAAIEAFPVILEESYRWRSMELNLSLPLLEQLKAARGKMPFLESLTMEISYERYDPPSIEELPEDVRRVFIDAPCLQRVILPHTRGPSDFMFPLHIAHLATFMGNLSNIEAYQSLVECHLAIKEGPGPDFYPPHPIYLPNVRRLFTSSPDLFPWLRLPSLDDLTISNGPNFESDMNAVVLMMNEFVYRSRCTLARLAIHNYVSHDPLFINDCLLLMNSLVSLEIELFWNMKDILDALASIGFLPNLQHLFLQIRSPQLSSLDLLTAMISSRSQYLRSIRISCDSSDDVERVNEHLAPLRLPGFPMVVLLERRHKYEMIRCFGKFGST</sequence>
<organism evidence="1 2">
    <name type="scientific">Armillaria ostoyae</name>
    <name type="common">Armillaria root rot fungus</name>
    <dbReference type="NCBI Taxonomy" id="47428"/>
    <lineage>
        <taxon>Eukaryota</taxon>
        <taxon>Fungi</taxon>
        <taxon>Dikarya</taxon>
        <taxon>Basidiomycota</taxon>
        <taxon>Agaricomycotina</taxon>
        <taxon>Agaricomycetes</taxon>
        <taxon>Agaricomycetidae</taxon>
        <taxon>Agaricales</taxon>
        <taxon>Marasmiineae</taxon>
        <taxon>Physalacriaceae</taxon>
        <taxon>Armillaria</taxon>
    </lineage>
</organism>
<dbReference type="EMBL" id="FUEG01000001">
    <property type="protein sequence ID" value="SJK98773.1"/>
    <property type="molecule type" value="Genomic_DNA"/>
</dbReference>
<dbReference type="AlphaFoldDB" id="A0A284QQQ6"/>
<protein>
    <recommendedName>
        <fullName evidence="3">F-box domain-containing protein</fullName>
    </recommendedName>
</protein>
<evidence type="ECO:0000313" key="1">
    <source>
        <dbReference type="EMBL" id="SJK98773.1"/>
    </source>
</evidence>
<proteinExistence type="predicted"/>
<dbReference type="STRING" id="47428.A0A284QQQ6"/>